<evidence type="ECO:0000313" key="2">
    <source>
        <dbReference type="EMBL" id="SEE16029.1"/>
    </source>
</evidence>
<dbReference type="Proteomes" id="UP000037716">
    <property type="component" value="Unassembled WGS sequence"/>
</dbReference>
<reference evidence="2 4" key="2">
    <citation type="submission" date="2016-10" db="EMBL/GenBank/DDBJ databases">
        <authorList>
            <person name="Varghese N."/>
            <person name="Submissions S."/>
        </authorList>
    </citation>
    <scope>NUCLEOTIDE SEQUENCE [LARGE SCALE GENOMIC DNA]</scope>
    <source>
        <strain evidence="2 4">DSW-5</strain>
    </source>
</reference>
<reference evidence="1 3" key="1">
    <citation type="submission" date="2015-07" db="EMBL/GenBank/DDBJ databases">
        <title>Genome of Polaribacter dokdonenesis DSW-5, isolated from seawater off Dokdo in Korea.</title>
        <authorList>
            <person name="Yoon K."/>
            <person name="Song J.Y."/>
            <person name="Kim J.F."/>
        </authorList>
    </citation>
    <scope>NUCLEOTIDE SEQUENCE [LARGE SCALE GENOMIC DNA]</scope>
    <source>
        <strain evidence="1 3">DSW-5</strain>
    </source>
</reference>
<dbReference type="PATRIC" id="fig|1300348.6.peg.785"/>
<proteinExistence type="predicted"/>
<keyword evidence="4" id="KW-1185">Reference proteome</keyword>
<dbReference type="OrthoDB" id="1449127at2"/>
<evidence type="ECO:0000313" key="3">
    <source>
        <dbReference type="Proteomes" id="UP000037716"/>
    </source>
</evidence>
<dbReference type="AlphaFoldDB" id="A0A0M9CFA8"/>
<evidence type="ECO:0000313" key="1">
    <source>
        <dbReference type="EMBL" id="KOY51226.1"/>
    </source>
</evidence>
<evidence type="ECO:0008006" key="5">
    <source>
        <dbReference type="Google" id="ProtNLM"/>
    </source>
</evidence>
<sequence length="127" mass="14233">MQVSKNKIIILFVLAALCIGFGSYTYFKNSSSTNPQAISFTGTAQEFNAKVLQNPLIWTNKTVSLKGRVTFINATTFTLNSQVYCKYDKLNKLIKLNQEVTIKGKVAKYDSLMGELYLEECVVLNSN</sequence>
<evidence type="ECO:0000313" key="4">
    <source>
        <dbReference type="Proteomes" id="UP000183071"/>
    </source>
</evidence>
<dbReference type="EMBL" id="FNUE01000001">
    <property type="protein sequence ID" value="SEE16029.1"/>
    <property type="molecule type" value="Genomic_DNA"/>
</dbReference>
<name>A0A0M9CFA8_9FLAO</name>
<accession>A0A0M9CFA8</accession>
<gene>
    <name evidence="1" type="ORF">I602_786</name>
    <name evidence="2" type="ORF">SAMN05444353_0992</name>
</gene>
<dbReference type="RefSeq" id="WP_053973434.1">
    <property type="nucleotide sequence ID" value="NZ_FNUE01000001.1"/>
</dbReference>
<comment type="caution">
    <text evidence="1">The sequence shown here is derived from an EMBL/GenBank/DDBJ whole genome shotgun (WGS) entry which is preliminary data.</text>
</comment>
<protein>
    <recommendedName>
        <fullName evidence="5">tRNA_anti-like</fullName>
    </recommendedName>
</protein>
<organism evidence="1 3">
    <name type="scientific">Polaribacter dokdonensis DSW-5</name>
    <dbReference type="NCBI Taxonomy" id="1300348"/>
    <lineage>
        <taxon>Bacteria</taxon>
        <taxon>Pseudomonadati</taxon>
        <taxon>Bacteroidota</taxon>
        <taxon>Flavobacteriia</taxon>
        <taxon>Flavobacteriales</taxon>
        <taxon>Flavobacteriaceae</taxon>
    </lineage>
</organism>
<dbReference type="Proteomes" id="UP000183071">
    <property type="component" value="Unassembled WGS sequence"/>
</dbReference>
<dbReference type="EMBL" id="LGBR01000001">
    <property type="protein sequence ID" value="KOY51226.1"/>
    <property type="molecule type" value="Genomic_DNA"/>
</dbReference>
<dbReference type="STRING" id="1300348.I602_786"/>